<dbReference type="EMBL" id="GL732698">
    <property type="protein sequence ID" value="EFX66620.1"/>
    <property type="molecule type" value="Genomic_DNA"/>
</dbReference>
<dbReference type="PROSITE" id="PS50878">
    <property type="entry name" value="RT_POL"/>
    <property type="match status" value="1"/>
</dbReference>
<dbReference type="HOGENOM" id="CLU_2471326_0_0_1"/>
<dbReference type="OrthoDB" id="6373033at2759"/>
<keyword evidence="3" id="KW-1185">Reference proteome</keyword>
<feature type="domain" description="Reverse transcriptase" evidence="1">
    <location>
        <begin position="1"/>
        <end position="88"/>
    </location>
</feature>
<name>E9HNS1_DAPPU</name>
<accession>E9HNS1</accession>
<evidence type="ECO:0000313" key="2">
    <source>
        <dbReference type="EMBL" id="EFX66620.1"/>
    </source>
</evidence>
<protein>
    <recommendedName>
        <fullName evidence="1">Reverse transcriptase domain-containing protein</fullName>
    </recommendedName>
</protein>
<organism evidence="2 3">
    <name type="scientific">Daphnia pulex</name>
    <name type="common">Water flea</name>
    <dbReference type="NCBI Taxonomy" id="6669"/>
    <lineage>
        <taxon>Eukaryota</taxon>
        <taxon>Metazoa</taxon>
        <taxon>Ecdysozoa</taxon>
        <taxon>Arthropoda</taxon>
        <taxon>Crustacea</taxon>
        <taxon>Branchiopoda</taxon>
        <taxon>Diplostraca</taxon>
        <taxon>Cladocera</taxon>
        <taxon>Anomopoda</taxon>
        <taxon>Daphniidae</taxon>
        <taxon>Daphnia</taxon>
    </lineage>
</organism>
<dbReference type="KEGG" id="dpx:DAPPUDRAFT_331897"/>
<evidence type="ECO:0000313" key="3">
    <source>
        <dbReference type="Proteomes" id="UP000000305"/>
    </source>
</evidence>
<sequence>MNKGVPQGCVLIPILFNIMMADFPLPDPRTNLALFADDIHYIPNQSGSRTYPTKIPQQNRLLGNLMEIQILLSQMCYPNLLKETSQGN</sequence>
<dbReference type="Proteomes" id="UP000000305">
    <property type="component" value="Unassembled WGS sequence"/>
</dbReference>
<reference evidence="2 3" key="1">
    <citation type="journal article" date="2011" name="Science">
        <title>The ecoresponsive genome of Daphnia pulex.</title>
        <authorList>
            <person name="Colbourne J.K."/>
            <person name="Pfrender M.E."/>
            <person name="Gilbert D."/>
            <person name="Thomas W.K."/>
            <person name="Tucker A."/>
            <person name="Oakley T.H."/>
            <person name="Tokishita S."/>
            <person name="Aerts A."/>
            <person name="Arnold G.J."/>
            <person name="Basu M.K."/>
            <person name="Bauer D.J."/>
            <person name="Caceres C.E."/>
            <person name="Carmel L."/>
            <person name="Casola C."/>
            <person name="Choi J.H."/>
            <person name="Detter J.C."/>
            <person name="Dong Q."/>
            <person name="Dusheyko S."/>
            <person name="Eads B.D."/>
            <person name="Frohlich T."/>
            <person name="Geiler-Samerotte K.A."/>
            <person name="Gerlach D."/>
            <person name="Hatcher P."/>
            <person name="Jogdeo S."/>
            <person name="Krijgsveld J."/>
            <person name="Kriventseva E.V."/>
            <person name="Kultz D."/>
            <person name="Laforsch C."/>
            <person name="Lindquist E."/>
            <person name="Lopez J."/>
            <person name="Manak J.R."/>
            <person name="Muller J."/>
            <person name="Pangilinan J."/>
            <person name="Patwardhan R.P."/>
            <person name="Pitluck S."/>
            <person name="Pritham E.J."/>
            <person name="Rechtsteiner A."/>
            <person name="Rho M."/>
            <person name="Rogozin I.B."/>
            <person name="Sakarya O."/>
            <person name="Salamov A."/>
            <person name="Schaack S."/>
            <person name="Shapiro H."/>
            <person name="Shiga Y."/>
            <person name="Skalitzky C."/>
            <person name="Smith Z."/>
            <person name="Souvorov A."/>
            <person name="Sung W."/>
            <person name="Tang Z."/>
            <person name="Tsuchiya D."/>
            <person name="Tu H."/>
            <person name="Vos H."/>
            <person name="Wang M."/>
            <person name="Wolf Y.I."/>
            <person name="Yamagata H."/>
            <person name="Yamada T."/>
            <person name="Ye Y."/>
            <person name="Shaw J.R."/>
            <person name="Andrews J."/>
            <person name="Crease T.J."/>
            <person name="Tang H."/>
            <person name="Lucas S.M."/>
            <person name="Robertson H.M."/>
            <person name="Bork P."/>
            <person name="Koonin E.V."/>
            <person name="Zdobnov E.M."/>
            <person name="Grigoriev I.V."/>
            <person name="Lynch M."/>
            <person name="Boore J.L."/>
        </authorList>
    </citation>
    <scope>NUCLEOTIDE SEQUENCE [LARGE SCALE GENOMIC DNA]</scope>
</reference>
<dbReference type="InterPro" id="IPR000477">
    <property type="entry name" value="RT_dom"/>
</dbReference>
<evidence type="ECO:0000259" key="1">
    <source>
        <dbReference type="PROSITE" id="PS50878"/>
    </source>
</evidence>
<proteinExistence type="predicted"/>
<gene>
    <name evidence="2" type="ORF">DAPPUDRAFT_331897</name>
</gene>
<dbReference type="InParanoid" id="E9HNS1"/>
<dbReference type="AlphaFoldDB" id="E9HNS1"/>